<keyword evidence="2" id="KW-1185">Reference proteome</keyword>
<sequence length="238" mass="27553">MEVYRVYKEWCGERNRVAASRQVFVDEFDEGNYAIFRPRMDQCDMCVSYKDGNVDEAPVFFRLPLSVLSTHAFHFKENFRKINSKWHAETKVSEEDFSMEIGSFSDADLDLSLLEAMDDPKDPDFEADTNELLSETSDSEIEDSDQFLPVGVLEKPSVGEVEERVSSIHFLTKRSQEWMVTLELIIKRFYALRVGALGEEKDRKINDMHRVSQGARSLARLLKEVKSLIKVWDHKGLL</sequence>
<dbReference type="Proteomes" id="UP001283361">
    <property type="component" value="Unassembled WGS sequence"/>
</dbReference>
<comment type="caution">
    <text evidence="1">The sequence shown here is derived from an EMBL/GenBank/DDBJ whole genome shotgun (WGS) entry which is preliminary data.</text>
</comment>
<dbReference type="AlphaFoldDB" id="A0AAE1B7P8"/>
<organism evidence="1 2">
    <name type="scientific">Elysia crispata</name>
    <name type="common">lettuce slug</name>
    <dbReference type="NCBI Taxonomy" id="231223"/>
    <lineage>
        <taxon>Eukaryota</taxon>
        <taxon>Metazoa</taxon>
        <taxon>Spiralia</taxon>
        <taxon>Lophotrochozoa</taxon>
        <taxon>Mollusca</taxon>
        <taxon>Gastropoda</taxon>
        <taxon>Heterobranchia</taxon>
        <taxon>Euthyneura</taxon>
        <taxon>Panpulmonata</taxon>
        <taxon>Sacoglossa</taxon>
        <taxon>Placobranchoidea</taxon>
        <taxon>Plakobranchidae</taxon>
        <taxon>Elysia</taxon>
    </lineage>
</organism>
<dbReference type="EMBL" id="JAWDGP010000422">
    <property type="protein sequence ID" value="KAK3800740.1"/>
    <property type="molecule type" value="Genomic_DNA"/>
</dbReference>
<gene>
    <name evidence="1" type="ORF">RRG08_003145</name>
</gene>
<evidence type="ECO:0000313" key="1">
    <source>
        <dbReference type="EMBL" id="KAK3800740.1"/>
    </source>
</evidence>
<accession>A0AAE1B7P8</accession>
<protein>
    <submittedName>
        <fullName evidence="1">Uncharacterized protein</fullName>
    </submittedName>
</protein>
<name>A0AAE1B7P8_9GAST</name>
<reference evidence="1" key="1">
    <citation type="journal article" date="2023" name="G3 (Bethesda)">
        <title>A reference genome for the long-term kleptoplast-retaining sea slug Elysia crispata morphotype clarki.</title>
        <authorList>
            <person name="Eastman K.E."/>
            <person name="Pendleton A.L."/>
            <person name="Shaikh M.A."/>
            <person name="Suttiyut T."/>
            <person name="Ogas R."/>
            <person name="Tomko P."/>
            <person name="Gavelis G."/>
            <person name="Widhalm J.R."/>
            <person name="Wisecaver J.H."/>
        </authorList>
    </citation>
    <scope>NUCLEOTIDE SEQUENCE</scope>
    <source>
        <strain evidence="1">ECLA1</strain>
    </source>
</reference>
<proteinExistence type="predicted"/>
<evidence type="ECO:0000313" key="2">
    <source>
        <dbReference type="Proteomes" id="UP001283361"/>
    </source>
</evidence>